<protein>
    <submittedName>
        <fullName evidence="2">Uncharacterized protein</fullName>
    </submittedName>
</protein>
<evidence type="ECO:0000313" key="2">
    <source>
        <dbReference type="EMBL" id="ERN09533.1"/>
    </source>
</evidence>
<evidence type="ECO:0000313" key="3">
    <source>
        <dbReference type="Proteomes" id="UP000017836"/>
    </source>
</evidence>
<dbReference type="HOGENOM" id="CLU_090145_1_0_1"/>
<name>W1PN91_AMBTC</name>
<dbReference type="Pfam" id="PF00197">
    <property type="entry name" value="Kunitz_legume"/>
    <property type="match status" value="1"/>
</dbReference>
<dbReference type="InterPro" id="IPR002160">
    <property type="entry name" value="Prot_inh_Kunz-lg"/>
</dbReference>
<dbReference type="eggNOG" id="ENOG502S0PJ">
    <property type="taxonomic scope" value="Eukaryota"/>
</dbReference>
<dbReference type="PANTHER" id="PTHR33107">
    <property type="entry name" value="KUNITZ TRYPSIN INHIBITOR 2"/>
    <property type="match status" value="1"/>
</dbReference>
<dbReference type="SUPFAM" id="SSF50386">
    <property type="entry name" value="STI-like"/>
    <property type="match status" value="1"/>
</dbReference>
<dbReference type="EMBL" id="KI392980">
    <property type="protein sequence ID" value="ERN09533.1"/>
    <property type="molecule type" value="Genomic_DNA"/>
</dbReference>
<reference evidence="3" key="1">
    <citation type="journal article" date="2013" name="Science">
        <title>The Amborella genome and the evolution of flowering plants.</title>
        <authorList>
            <consortium name="Amborella Genome Project"/>
        </authorList>
    </citation>
    <scope>NUCLEOTIDE SEQUENCE [LARGE SCALE GENOMIC DNA]</scope>
</reference>
<dbReference type="PROSITE" id="PS00283">
    <property type="entry name" value="SOYBEAN_KUNITZ"/>
    <property type="match status" value="1"/>
</dbReference>
<dbReference type="AlphaFoldDB" id="W1PN91"/>
<evidence type="ECO:0000256" key="1">
    <source>
        <dbReference type="SAM" id="SignalP"/>
    </source>
</evidence>
<keyword evidence="1" id="KW-0732">Signal</keyword>
<gene>
    <name evidence="2" type="ORF">AMTR_s00029p00141300</name>
</gene>
<dbReference type="GO" id="GO:0004866">
    <property type="term" value="F:endopeptidase inhibitor activity"/>
    <property type="evidence" value="ECO:0007669"/>
    <property type="project" value="InterPro"/>
</dbReference>
<organism evidence="2 3">
    <name type="scientific">Amborella trichopoda</name>
    <dbReference type="NCBI Taxonomy" id="13333"/>
    <lineage>
        <taxon>Eukaryota</taxon>
        <taxon>Viridiplantae</taxon>
        <taxon>Streptophyta</taxon>
        <taxon>Embryophyta</taxon>
        <taxon>Tracheophyta</taxon>
        <taxon>Spermatophyta</taxon>
        <taxon>Magnoliopsida</taxon>
        <taxon>Amborellales</taxon>
        <taxon>Amborellaceae</taxon>
        <taxon>Amborella</taxon>
    </lineage>
</organism>
<dbReference type="PANTHER" id="PTHR33107:SF5">
    <property type="entry name" value="KUNITZ TRYPSIN INHIBITOR 5"/>
    <property type="match status" value="1"/>
</dbReference>
<dbReference type="InterPro" id="IPR011065">
    <property type="entry name" value="Kunitz_inhibitor_STI-like_sf"/>
</dbReference>
<dbReference type="OMA" id="QTTEWHV"/>
<feature type="chain" id="PRO_5004807594" evidence="1">
    <location>
        <begin position="26"/>
        <end position="166"/>
    </location>
</feature>
<sequence length="166" mass="18070">MRRINHVLSFLVGILITQMPPIAQAGTDFVWDLDGRPLRTSSQYYILPAPNQKIGSGLILEGRNGSCPFNVASTVWRLGGLDEATDKRFVTTGGVTGNPGSSTVSNWFKVERESEGVDNGRYKLVFCPGVCSFCKVICGNLGVYNVNGRNWLALGDPALSIVFKEI</sequence>
<dbReference type="Gene3D" id="2.80.10.50">
    <property type="match status" value="2"/>
</dbReference>
<proteinExistence type="predicted"/>
<dbReference type="Gramene" id="ERN09533">
    <property type="protein sequence ID" value="ERN09533"/>
    <property type="gene ID" value="AMTR_s00029p00141300"/>
</dbReference>
<dbReference type="Proteomes" id="UP000017836">
    <property type="component" value="Unassembled WGS sequence"/>
</dbReference>
<feature type="signal peptide" evidence="1">
    <location>
        <begin position="1"/>
        <end position="25"/>
    </location>
</feature>
<dbReference type="STRING" id="13333.W1PN91"/>
<dbReference type="SMART" id="SM00452">
    <property type="entry name" value="STI"/>
    <property type="match status" value="1"/>
</dbReference>
<keyword evidence="3" id="KW-1185">Reference proteome</keyword>
<accession>W1PN91</accession>